<dbReference type="SUPFAM" id="SSF88723">
    <property type="entry name" value="PIN domain-like"/>
    <property type="match status" value="1"/>
</dbReference>
<dbReference type="Gene3D" id="3.40.50.1010">
    <property type="entry name" value="5'-nuclease"/>
    <property type="match status" value="1"/>
</dbReference>
<protein>
    <submittedName>
        <fullName evidence="9">PIN domain-containing protein</fullName>
    </submittedName>
</protein>
<keyword evidence="6" id="KW-0460">Magnesium</keyword>
<dbReference type="PANTHER" id="PTHR33653">
    <property type="entry name" value="RIBONUCLEASE VAPC2"/>
    <property type="match status" value="1"/>
</dbReference>
<evidence type="ECO:0000256" key="3">
    <source>
        <dbReference type="ARBA" id="ARBA00022722"/>
    </source>
</evidence>
<comment type="cofactor">
    <cofactor evidence="1">
        <name>Mg(2+)</name>
        <dbReference type="ChEBI" id="CHEBI:18420"/>
    </cofactor>
</comment>
<evidence type="ECO:0000313" key="9">
    <source>
        <dbReference type="EMBL" id="PDT46527.1"/>
    </source>
</evidence>
<evidence type="ECO:0000256" key="6">
    <source>
        <dbReference type="ARBA" id="ARBA00022842"/>
    </source>
</evidence>
<dbReference type="InterPro" id="IPR050556">
    <property type="entry name" value="Type_II_TA_system_RNase"/>
</dbReference>
<keyword evidence="5" id="KW-0378">Hydrolase</keyword>
<dbReference type="EMBL" id="NWTC01000013">
    <property type="protein sequence ID" value="PDT46527.1"/>
    <property type="molecule type" value="Genomic_DNA"/>
</dbReference>
<dbReference type="GO" id="GO:0004518">
    <property type="term" value="F:nuclease activity"/>
    <property type="evidence" value="ECO:0007669"/>
    <property type="project" value="UniProtKB-KW"/>
</dbReference>
<keyword evidence="2" id="KW-1277">Toxin-antitoxin system</keyword>
<gene>
    <name evidence="9" type="ORF">CO661_18240</name>
</gene>
<evidence type="ECO:0000313" key="10">
    <source>
        <dbReference type="Proteomes" id="UP000220353"/>
    </source>
</evidence>
<reference evidence="9 10" key="1">
    <citation type="submission" date="2017-09" db="EMBL/GenBank/DDBJ databases">
        <title>Comparative genomics of rhizobia isolated from Phaseolus vulgaris in China.</title>
        <authorList>
            <person name="Tong W."/>
        </authorList>
    </citation>
    <scope>NUCLEOTIDE SEQUENCE [LARGE SCALE GENOMIC DNA]</scope>
    <source>
        <strain evidence="9 10">PCH1</strain>
    </source>
</reference>
<evidence type="ECO:0000256" key="1">
    <source>
        <dbReference type="ARBA" id="ARBA00001946"/>
    </source>
</evidence>
<dbReference type="InterPro" id="IPR002716">
    <property type="entry name" value="PIN_dom"/>
</dbReference>
<accession>A0A2A6LW19</accession>
<evidence type="ECO:0000256" key="5">
    <source>
        <dbReference type="ARBA" id="ARBA00022801"/>
    </source>
</evidence>
<proteinExistence type="inferred from homology"/>
<keyword evidence="4" id="KW-0479">Metal-binding</keyword>
<dbReference type="RefSeq" id="WP_042776093.1">
    <property type="nucleotide sequence ID" value="NZ_NWTC01000013.1"/>
</dbReference>
<feature type="domain" description="PIN" evidence="8">
    <location>
        <begin position="3"/>
        <end position="123"/>
    </location>
</feature>
<evidence type="ECO:0000256" key="2">
    <source>
        <dbReference type="ARBA" id="ARBA00022649"/>
    </source>
</evidence>
<name>A0A2A6LW19_RHIFR</name>
<organism evidence="9 10">
    <name type="scientific">Rhizobium fredii</name>
    <name type="common">Sinorhizobium fredii</name>
    <dbReference type="NCBI Taxonomy" id="380"/>
    <lineage>
        <taxon>Bacteria</taxon>
        <taxon>Pseudomonadati</taxon>
        <taxon>Pseudomonadota</taxon>
        <taxon>Alphaproteobacteria</taxon>
        <taxon>Hyphomicrobiales</taxon>
        <taxon>Rhizobiaceae</taxon>
        <taxon>Sinorhizobium/Ensifer group</taxon>
        <taxon>Sinorhizobium</taxon>
    </lineage>
</organism>
<evidence type="ECO:0000259" key="8">
    <source>
        <dbReference type="Pfam" id="PF01850"/>
    </source>
</evidence>
<evidence type="ECO:0000256" key="7">
    <source>
        <dbReference type="ARBA" id="ARBA00038093"/>
    </source>
</evidence>
<comment type="similarity">
    <text evidence="7">Belongs to the PINc/VapC protein family.</text>
</comment>
<dbReference type="GO" id="GO:0046872">
    <property type="term" value="F:metal ion binding"/>
    <property type="evidence" value="ECO:0007669"/>
    <property type="project" value="UniProtKB-KW"/>
</dbReference>
<sequence>MTLVDTNVLLDVVTDDPEWADWSIAALEAASLDGPLLINDMVYAELAVRYDRIEQVDAFLSEAGLELAPTPRAALFLAGKVFTQYRRSGGARTGVLPDFFIGAYAAVGQLPLLTRDTGRYRTYFPSLTVIAECHLEAAATRPDPA</sequence>
<dbReference type="GO" id="GO:0016787">
    <property type="term" value="F:hydrolase activity"/>
    <property type="evidence" value="ECO:0007669"/>
    <property type="project" value="UniProtKB-KW"/>
</dbReference>
<dbReference type="PANTHER" id="PTHR33653:SF1">
    <property type="entry name" value="RIBONUCLEASE VAPC2"/>
    <property type="match status" value="1"/>
</dbReference>
<dbReference type="Pfam" id="PF01850">
    <property type="entry name" value="PIN"/>
    <property type="match status" value="1"/>
</dbReference>
<dbReference type="Proteomes" id="UP000220353">
    <property type="component" value="Unassembled WGS sequence"/>
</dbReference>
<dbReference type="InterPro" id="IPR029060">
    <property type="entry name" value="PIN-like_dom_sf"/>
</dbReference>
<dbReference type="AlphaFoldDB" id="A0A2A6LW19"/>
<comment type="caution">
    <text evidence="9">The sequence shown here is derived from an EMBL/GenBank/DDBJ whole genome shotgun (WGS) entry which is preliminary data.</text>
</comment>
<keyword evidence="3" id="KW-0540">Nuclease</keyword>
<evidence type="ECO:0000256" key="4">
    <source>
        <dbReference type="ARBA" id="ARBA00022723"/>
    </source>
</evidence>